<accession>A0A0D2QPN7</accession>
<dbReference type="Gramene" id="KJB09141">
    <property type="protein sequence ID" value="KJB09141"/>
    <property type="gene ID" value="B456_001G1255002"/>
</dbReference>
<keyword evidence="2" id="KW-1185">Reference proteome</keyword>
<protein>
    <submittedName>
        <fullName evidence="1">Uncharacterized protein</fullName>
    </submittedName>
</protein>
<dbReference type="AlphaFoldDB" id="A0A0D2QPN7"/>
<reference evidence="1 2" key="1">
    <citation type="journal article" date="2012" name="Nature">
        <title>Repeated polyploidization of Gossypium genomes and the evolution of spinnable cotton fibres.</title>
        <authorList>
            <person name="Paterson A.H."/>
            <person name="Wendel J.F."/>
            <person name="Gundlach H."/>
            <person name="Guo H."/>
            <person name="Jenkins J."/>
            <person name="Jin D."/>
            <person name="Llewellyn D."/>
            <person name="Showmaker K.C."/>
            <person name="Shu S."/>
            <person name="Udall J."/>
            <person name="Yoo M.J."/>
            <person name="Byers R."/>
            <person name="Chen W."/>
            <person name="Doron-Faigenboim A."/>
            <person name="Duke M.V."/>
            <person name="Gong L."/>
            <person name="Grimwood J."/>
            <person name="Grover C."/>
            <person name="Grupp K."/>
            <person name="Hu G."/>
            <person name="Lee T.H."/>
            <person name="Li J."/>
            <person name="Lin L."/>
            <person name="Liu T."/>
            <person name="Marler B.S."/>
            <person name="Page J.T."/>
            <person name="Roberts A.W."/>
            <person name="Romanel E."/>
            <person name="Sanders W.S."/>
            <person name="Szadkowski E."/>
            <person name="Tan X."/>
            <person name="Tang H."/>
            <person name="Xu C."/>
            <person name="Wang J."/>
            <person name="Wang Z."/>
            <person name="Zhang D."/>
            <person name="Zhang L."/>
            <person name="Ashrafi H."/>
            <person name="Bedon F."/>
            <person name="Bowers J.E."/>
            <person name="Brubaker C.L."/>
            <person name="Chee P.W."/>
            <person name="Das S."/>
            <person name="Gingle A.R."/>
            <person name="Haigler C.H."/>
            <person name="Harker D."/>
            <person name="Hoffmann L.V."/>
            <person name="Hovav R."/>
            <person name="Jones D.C."/>
            <person name="Lemke C."/>
            <person name="Mansoor S."/>
            <person name="ur Rahman M."/>
            <person name="Rainville L.N."/>
            <person name="Rambani A."/>
            <person name="Reddy U.K."/>
            <person name="Rong J.K."/>
            <person name="Saranga Y."/>
            <person name="Scheffler B.E."/>
            <person name="Scheffler J.A."/>
            <person name="Stelly D.M."/>
            <person name="Triplett B.A."/>
            <person name="Van Deynze A."/>
            <person name="Vaslin M.F."/>
            <person name="Waghmare V.N."/>
            <person name="Walford S.A."/>
            <person name="Wright R.J."/>
            <person name="Zaki E.A."/>
            <person name="Zhang T."/>
            <person name="Dennis E.S."/>
            <person name="Mayer K.F."/>
            <person name="Peterson D.G."/>
            <person name="Rokhsar D.S."/>
            <person name="Wang X."/>
            <person name="Schmutz J."/>
        </authorList>
    </citation>
    <scope>NUCLEOTIDE SEQUENCE [LARGE SCALE GENOMIC DNA]</scope>
</reference>
<evidence type="ECO:0000313" key="2">
    <source>
        <dbReference type="Proteomes" id="UP000032304"/>
    </source>
</evidence>
<gene>
    <name evidence="1" type="ORF">B456_001G1255002</name>
</gene>
<sequence>ELCLILLLALPWEQQILKWRMMAILLLIPCFRVTLEMISTRLHNSS</sequence>
<organism evidence="1 2">
    <name type="scientific">Gossypium raimondii</name>
    <name type="common">Peruvian cotton</name>
    <name type="synonym">Gossypium klotzschianum subsp. raimondii</name>
    <dbReference type="NCBI Taxonomy" id="29730"/>
    <lineage>
        <taxon>Eukaryota</taxon>
        <taxon>Viridiplantae</taxon>
        <taxon>Streptophyta</taxon>
        <taxon>Embryophyta</taxon>
        <taxon>Tracheophyta</taxon>
        <taxon>Spermatophyta</taxon>
        <taxon>Magnoliopsida</taxon>
        <taxon>eudicotyledons</taxon>
        <taxon>Gunneridae</taxon>
        <taxon>Pentapetalae</taxon>
        <taxon>rosids</taxon>
        <taxon>malvids</taxon>
        <taxon>Malvales</taxon>
        <taxon>Malvaceae</taxon>
        <taxon>Malvoideae</taxon>
        <taxon>Gossypium</taxon>
    </lineage>
</organism>
<dbReference type="EMBL" id="CM001740">
    <property type="protein sequence ID" value="KJB09140.1"/>
    <property type="molecule type" value="Genomic_DNA"/>
</dbReference>
<dbReference type="Gramene" id="KJB09140">
    <property type="protein sequence ID" value="KJB09140"/>
    <property type="gene ID" value="B456_001G1255002"/>
</dbReference>
<feature type="non-terminal residue" evidence="1">
    <location>
        <position position="1"/>
    </location>
</feature>
<proteinExistence type="predicted"/>
<name>A0A0D2QPN7_GOSRA</name>
<evidence type="ECO:0000313" key="1">
    <source>
        <dbReference type="EMBL" id="KJB09140.1"/>
    </source>
</evidence>
<dbReference type="EMBL" id="CM001740">
    <property type="protein sequence ID" value="KJB09141.1"/>
    <property type="molecule type" value="Genomic_DNA"/>
</dbReference>
<dbReference type="Proteomes" id="UP000032304">
    <property type="component" value="Chromosome 1"/>
</dbReference>